<reference evidence="1 2" key="1">
    <citation type="submission" date="2024-05" db="EMBL/GenBank/DDBJ databases">
        <title>Genetic variation in Jamaican populations of the coffee berry borer (Hypothenemus hampei).</title>
        <authorList>
            <person name="Errbii M."/>
            <person name="Myrie A."/>
        </authorList>
    </citation>
    <scope>NUCLEOTIDE SEQUENCE [LARGE SCALE GENOMIC DNA]</scope>
    <source>
        <strain evidence="1">JA-Hopewell-2020-01-JO</strain>
        <tissue evidence="1">Whole body</tissue>
    </source>
</reference>
<proteinExistence type="predicted"/>
<dbReference type="EMBL" id="JBDJPC010000001">
    <property type="protein sequence ID" value="KAL1517143.1"/>
    <property type="molecule type" value="Genomic_DNA"/>
</dbReference>
<evidence type="ECO:0000313" key="2">
    <source>
        <dbReference type="Proteomes" id="UP001566132"/>
    </source>
</evidence>
<evidence type="ECO:0000313" key="1">
    <source>
        <dbReference type="EMBL" id="KAL1517143.1"/>
    </source>
</evidence>
<name>A0ABD1FGJ0_HYPHA</name>
<dbReference type="AlphaFoldDB" id="A0ABD1FGJ0"/>
<organism evidence="1 2">
    <name type="scientific">Hypothenemus hampei</name>
    <name type="common">Coffee berry borer</name>
    <dbReference type="NCBI Taxonomy" id="57062"/>
    <lineage>
        <taxon>Eukaryota</taxon>
        <taxon>Metazoa</taxon>
        <taxon>Ecdysozoa</taxon>
        <taxon>Arthropoda</taxon>
        <taxon>Hexapoda</taxon>
        <taxon>Insecta</taxon>
        <taxon>Pterygota</taxon>
        <taxon>Neoptera</taxon>
        <taxon>Endopterygota</taxon>
        <taxon>Coleoptera</taxon>
        <taxon>Polyphaga</taxon>
        <taxon>Cucujiformia</taxon>
        <taxon>Curculionidae</taxon>
        <taxon>Scolytinae</taxon>
        <taxon>Hypothenemus</taxon>
    </lineage>
</organism>
<accession>A0ABD1FGJ0</accession>
<dbReference type="Proteomes" id="UP001566132">
    <property type="component" value="Unassembled WGS sequence"/>
</dbReference>
<sequence>MGHQKCHNNACPATVQQIKDMLTISHNGILPHQWHIASVYSQNVTVHFSIRKRVGAMLITPKQFPNRL</sequence>
<comment type="caution">
    <text evidence="1">The sequence shown here is derived from an EMBL/GenBank/DDBJ whole genome shotgun (WGS) entry which is preliminary data.</text>
</comment>
<protein>
    <submittedName>
        <fullName evidence="1">Uncharacterized protein</fullName>
    </submittedName>
</protein>
<gene>
    <name evidence="1" type="ORF">ABEB36_000948</name>
</gene>
<keyword evidence="2" id="KW-1185">Reference proteome</keyword>